<evidence type="ECO:0000256" key="4">
    <source>
        <dbReference type="ARBA" id="ARBA00005911"/>
    </source>
</evidence>
<keyword evidence="5" id="KW-0813">Transport</keyword>
<keyword evidence="10" id="KW-0539">Nucleus</keyword>
<dbReference type="GO" id="GO:0005543">
    <property type="term" value="F:phospholipid binding"/>
    <property type="evidence" value="ECO:0007669"/>
    <property type="project" value="TreeGrafter"/>
</dbReference>
<dbReference type="InterPro" id="IPR026010">
    <property type="entry name" value="NSP1/NUP62"/>
</dbReference>
<keyword evidence="6" id="KW-0509">mRNA transport</keyword>
<dbReference type="PANTHER" id="PTHR12084:SF0">
    <property type="entry name" value="NUCLEAR PORE GLYCOPROTEIN P62"/>
    <property type="match status" value="1"/>
</dbReference>
<evidence type="ECO:0000256" key="8">
    <source>
        <dbReference type="ARBA" id="ARBA00023010"/>
    </source>
</evidence>
<dbReference type="Proteomes" id="UP000189911">
    <property type="component" value="Chromosome H"/>
</dbReference>
<evidence type="ECO:0000256" key="12">
    <source>
        <dbReference type="ARBA" id="ARBA00078941"/>
    </source>
</evidence>
<feature type="compositionally biased region" description="Polar residues" evidence="14">
    <location>
        <begin position="164"/>
        <end position="178"/>
    </location>
</feature>
<feature type="compositionally biased region" description="Polar residues" evidence="14">
    <location>
        <begin position="419"/>
        <end position="443"/>
    </location>
</feature>
<evidence type="ECO:0000313" key="17">
    <source>
        <dbReference type="Proteomes" id="UP000189911"/>
    </source>
</evidence>
<dbReference type="EMBL" id="LT598447">
    <property type="protein sequence ID" value="SCV05529.1"/>
    <property type="molecule type" value="Genomic_DNA"/>
</dbReference>
<evidence type="ECO:0000256" key="1">
    <source>
        <dbReference type="ARBA" id="ARBA00004335"/>
    </source>
</evidence>
<protein>
    <recommendedName>
        <fullName evidence="11">Nucleoporin NSP1</fullName>
    </recommendedName>
    <alternativeName>
        <fullName evidence="12">Nuclear pore protein NSP1</fullName>
    </alternativeName>
    <alternativeName>
        <fullName evidence="13">Nucleoskeletal-like protein</fullName>
    </alternativeName>
</protein>
<feature type="compositionally biased region" description="Basic and acidic residues" evidence="14">
    <location>
        <begin position="565"/>
        <end position="574"/>
    </location>
</feature>
<dbReference type="OrthoDB" id="344345at2759"/>
<feature type="compositionally biased region" description="Polar residues" evidence="14">
    <location>
        <begin position="358"/>
        <end position="369"/>
    </location>
</feature>
<evidence type="ECO:0000256" key="7">
    <source>
        <dbReference type="ARBA" id="ARBA00022927"/>
    </source>
</evidence>
<dbReference type="GO" id="GO:0006405">
    <property type="term" value="P:RNA export from nucleus"/>
    <property type="evidence" value="ECO:0007669"/>
    <property type="project" value="TreeGrafter"/>
</dbReference>
<name>A0A1G4KLW1_9SACH</name>
<evidence type="ECO:0000256" key="2">
    <source>
        <dbReference type="ARBA" id="ARBA00004567"/>
    </source>
</evidence>
<feature type="compositionally biased region" description="Polar residues" evidence="14">
    <location>
        <begin position="514"/>
        <end position="538"/>
    </location>
</feature>
<feature type="compositionally biased region" description="Basic and acidic residues" evidence="14">
    <location>
        <begin position="477"/>
        <end position="487"/>
    </location>
</feature>
<accession>A0A1G4KLW1</accession>
<dbReference type="GO" id="GO:0017056">
    <property type="term" value="F:structural constituent of nuclear pore"/>
    <property type="evidence" value="ECO:0007669"/>
    <property type="project" value="InterPro"/>
</dbReference>
<feature type="compositionally biased region" description="Basic and acidic residues" evidence="14">
    <location>
        <begin position="394"/>
        <end position="412"/>
    </location>
</feature>
<evidence type="ECO:0000256" key="3">
    <source>
        <dbReference type="ARBA" id="ARBA00004620"/>
    </source>
</evidence>
<evidence type="ECO:0000313" key="16">
    <source>
        <dbReference type="EMBL" id="SCV05529.1"/>
    </source>
</evidence>
<dbReference type="GO" id="GO:0006606">
    <property type="term" value="P:protein import into nucleus"/>
    <property type="evidence" value="ECO:0007669"/>
    <property type="project" value="TreeGrafter"/>
</dbReference>
<dbReference type="AlphaFoldDB" id="A0A1G4KLW1"/>
<dbReference type="GO" id="GO:0044613">
    <property type="term" value="C:nuclear pore central transport channel"/>
    <property type="evidence" value="ECO:0007669"/>
    <property type="project" value="TreeGrafter"/>
</dbReference>
<dbReference type="FunFam" id="1.20.5.170:FF:000040">
    <property type="entry name" value="Nuclear pore glycoprotein p62"/>
    <property type="match status" value="1"/>
</dbReference>
<feature type="compositionally biased region" description="Low complexity" evidence="14">
    <location>
        <begin position="45"/>
        <end position="55"/>
    </location>
</feature>
<keyword evidence="8" id="KW-0811">Translocation</keyword>
<evidence type="ECO:0000259" key="15">
    <source>
        <dbReference type="Pfam" id="PF05064"/>
    </source>
</evidence>
<feature type="compositionally biased region" description="Polar residues" evidence="14">
    <location>
        <begin position="118"/>
        <end position="138"/>
    </location>
</feature>
<evidence type="ECO:0000256" key="5">
    <source>
        <dbReference type="ARBA" id="ARBA00022448"/>
    </source>
</evidence>
<dbReference type="GO" id="GO:0031965">
    <property type="term" value="C:nuclear membrane"/>
    <property type="evidence" value="ECO:0007669"/>
    <property type="project" value="UniProtKB-SubCell"/>
</dbReference>
<organism evidence="16 17">
    <name type="scientific">Lachancea nothofagi CBS 11611</name>
    <dbReference type="NCBI Taxonomy" id="1266666"/>
    <lineage>
        <taxon>Eukaryota</taxon>
        <taxon>Fungi</taxon>
        <taxon>Dikarya</taxon>
        <taxon>Ascomycota</taxon>
        <taxon>Saccharomycotina</taxon>
        <taxon>Saccharomycetes</taxon>
        <taxon>Saccharomycetales</taxon>
        <taxon>Saccharomycetaceae</taxon>
        <taxon>Lachancea</taxon>
    </lineage>
</organism>
<feature type="compositionally biased region" description="Polar residues" evidence="14">
    <location>
        <begin position="575"/>
        <end position="586"/>
    </location>
</feature>
<proteinExistence type="inferred from homology"/>
<keyword evidence="9" id="KW-0906">Nuclear pore complex</keyword>
<dbReference type="PANTHER" id="PTHR12084">
    <property type="entry name" value="NUCLEAR PORE GLYCOPROTEIN P62-RELATED"/>
    <property type="match status" value="1"/>
</dbReference>
<feature type="compositionally biased region" description="Low complexity" evidence="14">
    <location>
        <begin position="8"/>
        <end position="20"/>
    </location>
</feature>
<evidence type="ECO:0000256" key="13">
    <source>
        <dbReference type="ARBA" id="ARBA00081079"/>
    </source>
</evidence>
<reference evidence="17" key="1">
    <citation type="submission" date="2016-03" db="EMBL/GenBank/DDBJ databases">
        <authorList>
            <person name="Devillers Hugo."/>
        </authorList>
    </citation>
    <scope>NUCLEOTIDE SEQUENCE [LARGE SCALE GENOMIC DNA]</scope>
</reference>
<feature type="region of interest" description="Disordered" evidence="14">
    <location>
        <begin position="1"/>
        <end position="586"/>
    </location>
</feature>
<evidence type="ECO:0000256" key="9">
    <source>
        <dbReference type="ARBA" id="ARBA00023132"/>
    </source>
</evidence>
<feature type="compositionally biased region" description="Polar residues" evidence="14">
    <location>
        <begin position="239"/>
        <end position="255"/>
    </location>
</feature>
<evidence type="ECO:0000256" key="11">
    <source>
        <dbReference type="ARBA" id="ARBA00068864"/>
    </source>
</evidence>
<gene>
    <name evidence="16" type="ORF">LANO_0H09494G</name>
</gene>
<evidence type="ECO:0000256" key="6">
    <source>
        <dbReference type="ARBA" id="ARBA00022816"/>
    </source>
</evidence>
<keyword evidence="7" id="KW-0653">Protein transport</keyword>
<feature type="domain" description="Nucleoporin NSP1-like C-terminal" evidence="15">
    <location>
        <begin position="586"/>
        <end position="695"/>
    </location>
</feature>
<feature type="compositionally biased region" description="Polar residues" evidence="14">
    <location>
        <begin position="91"/>
        <end position="108"/>
    </location>
</feature>
<dbReference type="Pfam" id="PF05064">
    <property type="entry name" value="Nsp1_C"/>
    <property type="match status" value="1"/>
</dbReference>
<sequence length="786" mass="81529">MSFQFNLNNNNNANGTTGAASPFGSTSTPSKPGESQKPVFGGFGQNAAQPAQNAGSLFGKPAQGTASASGTVAPSSQPFGSLGAKPASFGLSASSAAPSGQNASSPFNFSKPVDSTKEQNQTSAFSFNGAASGQSNTPMFGGSNAGNTASPFGLGATKPEDSSQKSTIGFGSSETKNGSNPAFSFGASNNANSNTIDNGNKGGPKPFSFGGTASNDASKPSFSFGNATNNSAPKPAFGSLSNTSQPSTSNGSNTEAKAVPSFGSIAENKNEQKPSISFGDSLGNKGDSKPASTFSFGAMGKNDAAKPSAMGLNPPAAEVKNDNKPAFNINTSNVDKKEEAKPAFTFGGGAAKQDDNKSGSLFTSTQQNDAKAVPSFSLPTEKKDTSSPLFGQKADGETVKKPVATQDEKESSKPAFSFGSKTAASNPTTKGFSFGSATTSNADSKPADTKQAFTFGGSSDPKKEEKPSGNLTFGKKHSADDKPEENSFKVNFAAGATANEKSSVGGFSLGQAKSGDTSSKPGAFSFGSNNANKETPVSSGLKLGDKKVSEPSTSKPGGFSFGASKETEKKEGKLNETTPSATTLDSQKSVNIQPVSLDNKTLDDLVTKWTSQLGGSADHFKTYAQKVKEWDQILMVGGEHIGQLYSEMLMAEQTQSRVDQSLQYIERQQSELETFLDNYEKKAESLLSGVFSSSSGSSGNVNDQKRQQAYQTAEILDDNITSLSMNLSSLITEINGVSDTFNRATNLSVTNEDENTQLIKLLNSHLDALKSLDNSSELVEHKIRSL</sequence>
<feature type="compositionally biased region" description="Polar residues" evidence="14">
    <location>
        <begin position="211"/>
        <end position="232"/>
    </location>
</feature>
<evidence type="ECO:0000256" key="10">
    <source>
        <dbReference type="ARBA" id="ARBA00023242"/>
    </source>
</evidence>
<dbReference type="GO" id="GO:0051028">
    <property type="term" value="P:mRNA transport"/>
    <property type="evidence" value="ECO:0007669"/>
    <property type="project" value="UniProtKB-KW"/>
</dbReference>
<comment type="subcellular location">
    <subcellularLocation>
        <location evidence="1">Nucleus membrane</location>
        <topology evidence="1">Peripheral membrane protein</topology>
        <orientation evidence="1">Cytoplasmic side</orientation>
    </subcellularLocation>
    <subcellularLocation>
        <location evidence="3">Nucleus membrane</location>
        <topology evidence="3">Peripheral membrane protein</topology>
        <orientation evidence="3">Nucleoplasmic side</orientation>
    </subcellularLocation>
    <subcellularLocation>
        <location evidence="2">Nucleus</location>
        <location evidence="2">Nuclear pore complex</location>
    </subcellularLocation>
</comment>
<comment type="similarity">
    <text evidence="4">Belongs to the nucleoporin NSP1/NUP62 family.</text>
</comment>
<feature type="compositionally biased region" description="Polar residues" evidence="14">
    <location>
        <begin position="64"/>
        <end position="79"/>
    </location>
</feature>
<feature type="compositionally biased region" description="Low complexity" evidence="14">
    <location>
        <begin position="179"/>
        <end position="194"/>
    </location>
</feature>
<dbReference type="Gene3D" id="1.20.5.170">
    <property type="match status" value="1"/>
</dbReference>
<evidence type="ECO:0000256" key="14">
    <source>
        <dbReference type="SAM" id="MobiDB-lite"/>
    </source>
</evidence>
<keyword evidence="17" id="KW-1185">Reference proteome</keyword>
<dbReference type="InterPro" id="IPR007758">
    <property type="entry name" value="Nucleoporin_NSP1_C"/>
</dbReference>